<evidence type="ECO:0000313" key="2">
    <source>
        <dbReference type="Proteomes" id="UP001324427"/>
    </source>
</evidence>
<dbReference type="EMBL" id="JAVFHQ010000106">
    <property type="protein sequence ID" value="KAK4539246.1"/>
    <property type="molecule type" value="Genomic_DNA"/>
</dbReference>
<reference evidence="1 2" key="1">
    <citation type="submission" date="2021-11" db="EMBL/GenBank/DDBJ databases">
        <title>Black yeast isolated from Biological Soil Crust.</title>
        <authorList>
            <person name="Kurbessoian T."/>
        </authorList>
    </citation>
    <scope>NUCLEOTIDE SEQUENCE [LARGE SCALE GENOMIC DNA]</scope>
    <source>
        <strain evidence="1 2">CCFEE 5522</strain>
    </source>
</reference>
<dbReference type="Proteomes" id="UP001324427">
    <property type="component" value="Unassembled WGS sequence"/>
</dbReference>
<sequence length="386" mass="42681">MAASSDQKEPVSNATTTFFDLPPELRLEIYEYLLPWRKSLVWGCSIAFIRTNRQIHEEACEAFYGSAEPFDITIHGWSTAHPIGYVSFLTQTVDLDDVPRAACFGLLKRIRSLRLRIKAFNNERAICEARDALGALLRRLDPDHHLETLDVTVDITRPAPQTPVIKPQDLSPAVLMAFVTAPLGMIRRNAEVATRLTVSGDESQPLPAMTEHYQAAITINGTVSSASGFSRCFVHLRRLFRVANSLPNATGLDGCGDDLRLLCRARILEDVSRFRISHLALAKKMEKLASANLQASLASAQVGADRTQLMQNLLALQEAVAEIESEGSTGGKEEEGFEEASSKEWEAARAVKKRRCVWPDLVGGRKKVRVVNLDDSSGSETEEDAY</sequence>
<name>A0AAV9J3W6_9PEZI</name>
<proteinExistence type="predicted"/>
<dbReference type="AlphaFoldDB" id="A0AAV9J3W6"/>
<organism evidence="1 2">
    <name type="scientific">Oleoguttula mirabilis</name>
    <dbReference type="NCBI Taxonomy" id="1507867"/>
    <lineage>
        <taxon>Eukaryota</taxon>
        <taxon>Fungi</taxon>
        <taxon>Dikarya</taxon>
        <taxon>Ascomycota</taxon>
        <taxon>Pezizomycotina</taxon>
        <taxon>Dothideomycetes</taxon>
        <taxon>Dothideomycetidae</taxon>
        <taxon>Mycosphaerellales</taxon>
        <taxon>Teratosphaeriaceae</taxon>
        <taxon>Oleoguttula</taxon>
    </lineage>
</organism>
<gene>
    <name evidence="1" type="ORF">LTR36_000852</name>
</gene>
<keyword evidence="2" id="KW-1185">Reference proteome</keyword>
<accession>A0AAV9J3W6</accession>
<comment type="caution">
    <text evidence="1">The sequence shown here is derived from an EMBL/GenBank/DDBJ whole genome shotgun (WGS) entry which is preliminary data.</text>
</comment>
<evidence type="ECO:0000313" key="1">
    <source>
        <dbReference type="EMBL" id="KAK4539246.1"/>
    </source>
</evidence>
<protein>
    <submittedName>
        <fullName evidence="1">Uncharacterized protein</fullName>
    </submittedName>
</protein>